<evidence type="ECO:0000256" key="2">
    <source>
        <dbReference type="SAM" id="Phobius"/>
    </source>
</evidence>
<dbReference type="Proteomes" id="UP000243859">
    <property type="component" value="Unassembled WGS sequence"/>
</dbReference>
<dbReference type="RefSeq" id="WP_107890450.1">
    <property type="nucleotide sequence ID" value="NZ_NHSI01000066.1"/>
</dbReference>
<evidence type="ECO:0000313" key="3">
    <source>
        <dbReference type="EMBL" id="PTN03837.1"/>
    </source>
</evidence>
<organism evidence="3 4">
    <name type="scientific">Rhodovulum imhoffii</name>
    <dbReference type="NCBI Taxonomy" id="365340"/>
    <lineage>
        <taxon>Bacteria</taxon>
        <taxon>Pseudomonadati</taxon>
        <taxon>Pseudomonadota</taxon>
        <taxon>Alphaproteobacteria</taxon>
        <taxon>Rhodobacterales</taxon>
        <taxon>Paracoccaceae</taxon>
        <taxon>Rhodovulum</taxon>
    </lineage>
</organism>
<gene>
    <name evidence="3" type="ORF">C8N32_10130</name>
</gene>
<feature type="region of interest" description="Disordered" evidence="1">
    <location>
        <begin position="1"/>
        <end position="25"/>
    </location>
</feature>
<dbReference type="AlphaFoldDB" id="A0A2T5BW25"/>
<dbReference type="InterPro" id="IPR018770">
    <property type="entry name" value="ChloroindolylP_hydrolase"/>
</dbReference>
<dbReference type="Pfam" id="PF10112">
    <property type="entry name" value="Halogen_Hydrol"/>
    <property type="match status" value="1"/>
</dbReference>
<evidence type="ECO:0000313" key="4">
    <source>
        <dbReference type="Proteomes" id="UP000243859"/>
    </source>
</evidence>
<name>A0A2T5BW25_9RHOB</name>
<feature type="transmembrane region" description="Helical" evidence="2">
    <location>
        <begin position="32"/>
        <end position="51"/>
    </location>
</feature>
<feature type="transmembrane region" description="Helical" evidence="2">
    <location>
        <begin position="57"/>
        <end position="75"/>
    </location>
</feature>
<accession>A0A2T5BW25</accession>
<keyword evidence="4" id="KW-1185">Reference proteome</keyword>
<feature type="transmembrane region" description="Helical" evidence="2">
    <location>
        <begin position="96"/>
        <end position="115"/>
    </location>
</feature>
<sequence>MAQRFGGKYSPTQAPKGAGPRNVFHGKRRSRVGARANFLFMAALPLLPRAFNSDPVGLALSLLAFGALVLSAWLTREGLKAEEAWAARKVARRPAFPRKIFGAVLMGLGLFLAGFTPGGSLIESLIYGGFGTGLHLLAFGLDPMKDKGMEGIDAFQQDRVARAVDEAERHLADMLSAIRRAGDRALELRVEQFQTTAREMFRTIEEDPRDLTGARKYLGVYLLGARDAAIKFADFYSRTRDARARADFENLLNDLEENFAARTREMLLDDRTDLDVEIEVLRDRLQREGVHA</sequence>
<keyword evidence="2" id="KW-0812">Transmembrane</keyword>
<keyword evidence="2" id="KW-1133">Transmembrane helix</keyword>
<proteinExistence type="predicted"/>
<reference evidence="3 4" key="1">
    <citation type="submission" date="2018-04" db="EMBL/GenBank/DDBJ databases">
        <title>Genomic Encyclopedia of Archaeal and Bacterial Type Strains, Phase II (KMG-II): from individual species to whole genera.</title>
        <authorList>
            <person name="Goeker M."/>
        </authorList>
    </citation>
    <scope>NUCLEOTIDE SEQUENCE [LARGE SCALE GENOMIC DNA]</scope>
    <source>
        <strain evidence="3 4">DSM 18064</strain>
    </source>
</reference>
<keyword evidence="2" id="KW-0472">Membrane</keyword>
<dbReference type="OrthoDB" id="7375296at2"/>
<evidence type="ECO:0000256" key="1">
    <source>
        <dbReference type="SAM" id="MobiDB-lite"/>
    </source>
</evidence>
<comment type="caution">
    <text evidence="3">The sequence shown here is derived from an EMBL/GenBank/DDBJ whole genome shotgun (WGS) entry which is preliminary data.</text>
</comment>
<dbReference type="EMBL" id="QAAA01000001">
    <property type="protein sequence ID" value="PTN03837.1"/>
    <property type="molecule type" value="Genomic_DNA"/>
</dbReference>
<protein>
    <submittedName>
        <fullName evidence="3">5-bromo-4-chloroindolyl phosphate hydrolysis protein</fullName>
    </submittedName>
</protein>